<feature type="coiled-coil region" evidence="3">
    <location>
        <begin position="238"/>
        <end position="272"/>
    </location>
</feature>
<feature type="coiled-coil region" evidence="3">
    <location>
        <begin position="75"/>
        <end position="109"/>
    </location>
</feature>
<proteinExistence type="predicted"/>
<evidence type="ECO:0000313" key="5">
    <source>
        <dbReference type="Proteomes" id="UP001208570"/>
    </source>
</evidence>
<dbReference type="InterPro" id="IPR048256">
    <property type="entry name" value="Tektin-like"/>
</dbReference>
<dbReference type="PANTHER" id="PTHR35081:SF1">
    <property type="entry name" value="COILED-COIL DOMAIN-CONTAINING PROTEIN 105"/>
    <property type="match status" value="1"/>
</dbReference>
<dbReference type="GO" id="GO:0005737">
    <property type="term" value="C:cytoplasm"/>
    <property type="evidence" value="ECO:0007669"/>
    <property type="project" value="UniProtKB-SubCell"/>
</dbReference>
<comment type="subcellular location">
    <subcellularLocation>
        <location evidence="1">Cytoplasm</location>
    </subcellularLocation>
</comment>
<name>A0AAD9JH84_9ANNE</name>
<evidence type="ECO:0000256" key="1">
    <source>
        <dbReference type="ARBA" id="ARBA00004496"/>
    </source>
</evidence>
<gene>
    <name evidence="4" type="ORF">LSH36_330g04037</name>
</gene>
<comment type="caution">
    <text evidence="4">The sequence shown here is derived from an EMBL/GenBank/DDBJ whole genome shotgun (WGS) entry which is preliminary data.</text>
</comment>
<evidence type="ECO:0000256" key="2">
    <source>
        <dbReference type="ARBA" id="ARBA00022490"/>
    </source>
</evidence>
<evidence type="ECO:0000313" key="4">
    <source>
        <dbReference type="EMBL" id="KAK2152375.1"/>
    </source>
</evidence>
<dbReference type="Pfam" id="PF03148">
    <property type="entry name" value="Tektin"/>
    <property type="match status" value="1"/>
</dbReference>
<dbReference type="InterPro" id="IPR038949">
    <property type="entry name" value="TEKTL1"/>
</dbReference>
<dbReference type="AlphaFoldDB" id="A0AAD9JH84"/>
<evidence type="ECO:0000256" key="3">
    <source>
        <dbReference type="SAM" id="Coils"/>
    </source>
</evidence>
<keyword evidence="3" id="KW-0175">Coiled coil</keyword>
<sequence length="423" mass="47519">MATKTVTMGTATIGPSNWRNNTLRGIKLSQNVVHRSDKSADMGKSVDPLPNLRETLAELGNNEAHGHFRVTRSVVFQLRENLIDTNEEVKSLTRAKEALDKAIENTRKDIKLNQDSENIRLSRPQREKDHDGADDLLKAERLHLQNMKRMLESQKKLVHQQLHTLDHARKRLSNVISERSRVLDLICHALPGGSVSALTSRTNPWTRRSQMSASADFDHSYGAMDSGADPLGAFTPEAESAMEDAKEARLRSATLRREVADLVNQVNKMQNVTKESVNGGLIGKIGESAELKQHLDVTAAENRHAINRAHRWFDQTEKAWGYSRGPVDASDIMAREKLDRPIIKTFQRHPGTGLPEAQDIVKGGDGLLQSLQSTSRNIGLLKLAQLKLRDNIRDKKSAIDIDSNIVRMRRRKANHRWVMGQAY</sequence>
<organism evidence="4 5">
    <name type="scientific">Paralvinella palmiformis</name>
    <dbReference type="NCBI Taxonomy" id="53620"/>
    <lineage>
        <taxon>Eukaryota</taxon>
        <taxon>Metazoa</taxon>
        <taxon>Spiralia</taxon>
        <taxon>Lophotrochozoa</taxon>
        <taxon>Annelida</taxon>
        <taxon>Polychaeta</taxon>
        <taxon>Sedentaria</taxon>
        <taxon>Canalipalpata</taxon>
        <taxon>Terebellida</taxon>
        <taxon>Terebelliformia</taxon>
        <taxon>Alvinellidae</taxon>
        <taxon>Paralvinella</taxon>
    </lineage>
</organism>
<protein>
    <submittedName>
        <fullName evidence="4">Uncharacterized protein</fullName>
    </submittedName>
</protein>
<dbReference type="PANTHER" id="PTHR35081">
    <property type="entry name" value="COILED-COIL DOMAIN-CONTAINING PROTEIN 105"/>
    <property type="match status" value="1"/>
</dbReference>
<keyword evidence="5" id="KW-1185">Reference proteome</keyword>
<reference evidence="4" key="1">
    <citation type="journal article" date="2023" name="Mol. Biol. Evol.">
        <title>Third-Generation Sequencing Reveals the Adaptive Role of the Epigenome in Three Deep-Sea Polychaetes.</title>
        <authorList>
            <person name="Perez M."/>
            <person name="Aroh O."/>
            <person name="Sun Y."/>
            <person name="Lan Y."/>
            <person name="Juniper S.K."/>
            <person name="Young C.R."/>
            <person name="Angers B."/>
            <person name="Qian P.Y."/>
        </authorList>
    </citation>
    <scope>NUCLEOTIDE SEQUENCE</scope>
    <source>
        <strain evidence="4">P08H-3</strain>
    </source>
</reference>
<dbReference type="GO" id="GO:0005929">
    <property type="term" value="C:cilium"/>
    <property type="evidence" value="ECO:0007669"/>
    <property type="project" value="UniProtKB-ARBA"/>
</dbReference>
<dbReference type="EMBL" id="JAODUP010000330">
    <property type="protein sequence ID" value="KAK2152375.1"/>
    <property type="molecule type" value="Genomic_DNA"/>
</dbReference>
<dbReference type="Proteomes" id="UP001208570">
    <property type="component" value="Unassembled WGS sequence"/>
</dbReference>
<accession>A0AAD9JH84</accession>
<keyword evidence="2" id="KW-0963">Cytoplasm</keyword>